<proteinExistence type="predicted"/>
<dbReference type="Proteomes" id="UP001560573">
    <property type="component" value="Unassembled WGS sequence"/>
</dbReference>
<dbReference type="InterPro" id="IPR011330">
    <property type="entry name" value="Glyco_hydro/deAcase_b/a-brl"/>
</dbReference>
<reference evidence="3 4" key="1">
    <citation type="submission" date="2023-07" db="EMBL/GenBank/DDBJ databases">
        <authorList>
            <person name="Lian W.-H."/>
        </authorList>
    </citation>
    <scope>NUCLEOTIDE SEQUENCE [LARGE SCALE GENOMIC DNA]</scope>
    <source>
        <strain evidence="3 4">SYSU DXS3180</strain>
    </source>
</reference>
<name>A0ABV3ZHB8_9BACT</name>
<sequence length="311" mass="35922">MKSGWNGRTLIWMVLLQIGIFSFGCDNPGTQTRIKKSVAHLPEKEKIKEVKVNGDKGEHEDADEQDDNKYVKPVPQPPQDMVEDLPDSNTRYIYLTFDDGPQTGTMNCYRICKELGVKASFFMVGQHADRHLRYIVDTIRDSYPEMVLVNHSYSHAHNHYKKFYAAPAAAQFDFYRAQDSLRIPYKILRLPGNSTWSVRERLTGPHNTLRTARLLDSAGYDLIGWDVEWNFKGKESAPVQSAEQMVKMIDAYADSKHLKTRNHIVILTHDRMFAPTAASDSLYKFIGELRKNRRYVFRTIDQYPGIKRNKT</sequence>
<dbReference type="PROSITE" id="PS51677">
    <property type="entry name" value="NODB"/>
    <property type="match status" value="1"/>
</dbReference>
<dbReference type="RefSeq" id="WP_369329881.1">
    <property type="nucleotide sequence ID" value="NZ_JAULBC010000004.1"/>
</dbReference>
<dbReference type="EMBL" id="JAULBC010000004">
    <property type="protein sequence ID" value="MEX6688471.1"/>
    <property type="molecule type" value="Genomic_DNA"/>
</dbReference>
<gene>
    <name evidence="3" type="ORF">QTN47_13235</name>
</gene>
<dbReference type="PANTHER" id="PTHR10587">
    <property type="entry name" value="GLYCOSYL TRANSFERASE-RELATED"/>
    <property type="match status" value="1"/>
</dbReference>
<evidence type="ECO:0000313" key="3">
    <source>
        <dbReference type="EMBL" id="MEX6688471.1"/>
    </source>
</evidence>
<dbReference type="Gene3D" id="3.20.20.370">
    <property type="entry name" value="Glycoside hydrolase/deacetylase"/>
    <property type="match status" value="1"/>
</dbReference>
<keyword evidence="4" id="KW-1185">Reference proteome</keyword>
<feature type="domain" description="NodB homology" evidence="2">
    <location>
        <begin position="91"/>
        <end position="298"/>
    </location>
</feature>
<dbReference type="Pfam" id="PF01522">
    <property type="entry name" value="Polysacc_deac_1"/>
    <property type="match status" value="1"/>
</dbReference>
<accession>A0ABV3ZHB8</accession>
<dbReference type="SUPFAM" id="SSF88713">
    <property type="entry name" value="Glycoside hydrolase/deacetylase"/>
    <property type="match status" value="1"/>
</dbReference>
<feature type="region of interest" description="Disordered" evidence="1">
    <location>
        <begin position="51"/>
        <end position="83"/>
    </location>
</feature>
<dbReference type="InterPro" id="IPR050248">
    <property type="entry name" value="Polysacc_deacetylase_ArnD"/>
</dbReference>
<comment type="caution">
    <text evidence="3">The sequence shown here is derived from an EMBL/GenBank/DDBJ whole genome shotgun (WGS) entry which is preliminary data.</text>
</comment>
<organism evidence="3 4">
    <name type="scientific">Danxiaibacter flavus</name>
    <dbReference type="NCBI Taxonomy" id="3049108"/>
    <lineage>
        <taxon>Bacteria</taxon>
        <taxon>Pseudomonadati</taxon>
        <taxon>Bacteroidota</taxon>
        <taxon>Chitinophagia</taxon>
        <taxon>Chitinophagales</taxon>
        <taxon>Chitinophagaceae</taxon>
        <taxon>Danxiaibacter</taxon>
    </lineage>
</organism>
<protein>
    <submittedName>
        <fullName evidence="3">Polysaccharide deacetylase family protein</fullName>
    </submittedName>
</protein>
<evidence type="ECO:0000313" key="4">
    <source>
        <dbReference type="Proteomes" id="UP001560573"/>
    </source>
</evidence>
<evidence type="ECO:0000256" key="1">
    <source>
        <dbReference type="SAM" id="MobiDB-lite"/>
    </source>
</evidence>
<evidence type="ECO:0000259" key="2">
    <source>
        <dbReference type="PROSITE" id="PS51677"/>
    </source>
</evidence>
<dbReference type="InterPro" id="IPR002509">
    <property type="entry name" value="NODB_dom"/>
</dbReference>
<dbReference type="PROSITE" id="PS51257">
    <property type="entry name" value="PROKAR_LIPOPROTEIN"/>
    <property type="match status" value="1"/>
</dbReference>